<proteinExistence type="predicted"/>
<dbReference type="Gene3D" id="3.40.30.10">
    <property type="entry name" value="Glutaredoxin"/>
    <property type="match status" value="1"/>
</dbReference>
<gene>
    <name evidence="3" type="ORF">IX39_03025</name>
</gene>
<dbReference type="Proteomes" id="UP000028713">
    <property type="component" value="Unassembled WGS sequence"/>
</dbReference>
<dbReference type="eggNOG" id="COG4232">
    <property type="taxonomic scope" value="Bacteria"/>
</dbReference>
<keyword evidence="1" id="KW-0732">Signal</keyword>
<dbReference type="OrthoDB" id="9811036at2"/>
<feature type="domain" description="Thioredoxin" evidence="2">
    <location>
        <begin position="7"/>
        <end position="154"/>
    </location>
</feature>
<evidence type="ECO:0000313" key="4">
    <source>
        <dbReference type="Proteomes" id="UP000028713"/>
    </source>
</evidence>
<accession>A0A085Z5D8</accession>
<dbReference type="AlphaFoldDB" id="A0A085Z5D8"/>
<dbReference type="SUPFAM" id="SSF52833">
    <property type="entry name" value="Thioredoxin-like"/>
    <property type="match status" value="1"/>
</dbReference>
<organism evidence="3 4">
    <name type="scientific">Chryseobacterium formosense</name>
    <dbReference type="NCBI Taxonomy" id="236814"/>
    <lineage>
        <taxon>Bacteria</taxon>
        <taxon>Pseudomonadati</taxon>
        <taxon>Bacteroidota</taxon>
        <taxon>Flavobacteriia</taxon>
        <taxon>Flavobacteriales</taxon>
        <taxon>Weeksellaceae</taxon>
        <taxon>Chryseobacterium group</taxon>
        <taxon>Chryseobacterium</taxon>
    </lineage>
</organism>
<evidence type="ECO:0000313" key="3">
    <source>
        <dbReference type="EMBL" id="KFE99651.1"/>
    </source>
</evidence>
<evidence type="ECO:0000259" key="2">
    <source>
        <dbReference type="PROSITE" id="PS51352"/>
    </source>
</evidence>
<sequence length="157" mass="18618">MKTLTIFLFLMLVPCFCLSQIKTDTFSDLEIRQKENPKPVIIHIYTDWCSVCKIEFFELNKDKELTQFINNNFYFINFEAERTKEKIRFQGKEFGYLPNGNSGIHELVLALSKNKKQPVYPLWIVLDKNQDLLEYHEGKYNTDQLKADLKKICSHQN</sequence>
<feature type="chain" id="PRO_5001800428" evidence="1">
    <location>
        <begin position="20"/>
        <end position="157"/>
    </location>
</feature>
<reference evidence="3 4" key="1">
    <citation type="submission" date="2014-07" db="EMBL/GenBank/DDBJ databases">
        <title>Genome of Chryseobacterium formosense LMG 24722.</title>
        <authorList>
            <person name="Pipes S.E."/>
            <person name="Stropko S.J."/>
            <person name="Newman J.D."/>
        </authorList>
    </citation>
    <scope>NUCLEOTIDE SEQUENCE [LARGE SCALE GENOMIC DNA]</scope>
    <source>
        <strain evidence="3 4">LMG 24722</strain>
    </source>
</reference>
<dbReference type="PROSITE" id="PS51352">
    <property type="entry name" value="THIOREDOXIN_2"/>
    <property type="match status" value="1"/>
</dbReference>
<dbReference type="EMBL" id="JPRP01000001">
    <property type="protein sequence ID" value="KFE99651.1"/>
    <property type="molecule type" value="Genomic_DNA"/>
</dbReference>
<comment type="caution">
    <text evidence="3">The sequence shown here is derived from an EMBL/GenBank/DDBJ whole genome shotgun (WGS) entry which is preliminary data.</text>
</comment>
<feature type="signal peptide" evidence="1">
    <location>
        <begin position="1"/>
        <end position="19"/>
    </location>
</feature>
<keyword evidence="4" id="KW-1185">Reference proteome</keyword>
<dbReference type="InterPro" id="IPR013766">
    <property type="entry name" value="Thioredoxin_domain"/>
</dbReference>
<name>A0A085Z5D8_9FLAO</name>
<protein>
    <submittedName>
        <fullName evidence="3">Thiol:disulfide interchange protein</fullName>
    </submittedName>
</protein>
<dbReference type="RefSeq" id="WP_034673363.1">
    <property type="nucleotide sequence ID" value="NZ_FPAP01000004.1"/>
</dbReference>
<dbReference type="STRING" id="236814.IX39_03025"/>
<dbReference type="InterPro" id="IPR036249">
    <property type="entry name" value="Thioredoxin-like_sf"/>
</dbReference>
<evidence type="ECO:0000256" key="1">
    <source>
        <dbReference type="SAM" id="SignalP"/>
    </source>
</evidence>